<evidence type="ECO:0000256" key="3">
    <source>
        <dbReference type="ARBA" id="ARBA00011489"/>
    </source>
</evidence>
<comment type="similarity">
    <text evidence="2 8">Belongs to the Casparian strip membrane proteins (CASP) family.</text>
</comment>
<name>A0A2K1L2Z3_PHYPA</name>
<reference evidence="10 12" key="2">
    <citation type="journal article" date="2018" name="Plant J.">
        <title>The Physcomitrella patens chromosome-scale assembly reveals moss genome structure and evolution.</title>
        <authorList>
            <person name="Lang D."/>
            <person name="Ullrich K.K."/>
            <person name="Murat F."/>
            <person name="Fuchs J."/>
            <person name="Jenkins J."/>
            <person name="Haas F.B."/>
            <person name="Piednoel M."/>
            <person name="Gundlach H."/>
            <person name="Van Bel M."/>
            <person name="Meyberg R."/>
            <person name="Vives C."/>
            <person name="Morata J."/>
            <person name="Symeonidi A."/>
            <person name="Hiss M."/>
            <person name="Muchero W."/>
            <person name="Kamisugi Y."/>
            <person name="Saleh O."/>
            <person name="Blanc G."/>
            <person name="Decker E.L."/>
            <person name="van Gessel N."/>
            <person name="Grimwood J."/>
            <person name="Hayes R.D."/>
            <person name="Graham S.W."/>
            <person name="Gunter L.E."/>
            <person name="McDaniel S.F."/>
            <person name="Hoernstein S.N.W."/>
            <person name="Larsson A."/>
            <person name="Li F.W."/>
            <person name="Perroud P.F."/>
            <person name="Phillips J."/>
            <person name="Ranjan P."/>
            <person name="Rokshar D.S."/>
            <person name="Rothfels C.J."/>
            <person name="Schneider L."/>
            <person name="Shu S."/>
            <person name="Stevenson D.W."/>
            <person name="Thummler F."/>
            <person name="Tillich M."/>
            <person name="Villarreal Aguilar J.C."/>
            <person name="Widiez T."/>
            <person name="Wong G.K."/>
            <person name="Wymore A."/>
            <person name="Zhang Y."/>
            <person name="Zimmer A.D."/>
            <person name="Quatrano R.S."/>
            <person name="Mayer K.F.X."/>
            <person name="Goodstein D."/>
            <person name="Casacuberta J.M."/>
            <person name="Vandepoele K."/>
            <person name="Reski R."/>
            <person name="Cuming A.C."/>
            <person name="Tuskan G.A."/>
            <person name="Maumus F."/>
            <person name="Salse J."/>
            <person name="Schmutz J."/>
            <person name="Rensing S.A."/>
        </authorList>
    </citation>
    <scope>NUCLEOTIDE SEQUENCE [LARGE SCALE GENOMIC DNA]</scope>
    <source>
        <strain evidence="11 12">cv. Gransden 2004</strain>
    </source>
</reference>
<feature type="transmembrane region" description="Helical" evidence="8">
    <location>
        <begin position="149"/>
        <end position="173"/>
    </location>
</feature>
<feature type="transmembrane region" description="Helical" evidence="8">
    <location>
        <begin position="193"/>
        <end position="213"/>
    </location>
</feature>
<keyword evidence="5 8" id="KW-0812">Transmembrane</keyword>
<keyword evidence="12" id="KW-1185">Reference proteome</keyword>
<protein>
    <recommendedName>
        <fullName evidence="8">CASP-like protein</fullName>
    </recommendedName>
</protein>
<comment type="subcellular location">
    <subcellularLocation>
        <location evidence="1 8">Cell membrane</location>
        <topology evidence="1 8">Multi-pass membrane protein</topology>
    </subcellularLocation>
</comment>
<dbReference type="PANTHER" id="PTHR33573">
    <property type="entry name" value="CASP-LIKE PROTEIN 4A4"/>
    <property type="match status" value="1"/>
</dbReference>
<dbReference type="PANTHER" id="PTHR33573:SF50">
    <property type="entry name" value="CASP-LIKE PROTEIN 4A3"/>
    <property type="match status" value="1"/>
</dbReference>
<evidence type="ECO:0000313" key="11">
    <source>
        <dbReference type="EnsemblPlants" id="Pp3c2_25590V3.1"/>
    </source>
</evidence>
<organism evidence="10">
    <name type="scientific">Physcomitrium patens</name>
    <name type="common">Spreading-leaved earth moss</name>
    <name type="synonym">Physcomitrella patens</name>
    <dbReference type="NCBI Taxonomy" id="3218"/>
    <lineage>
        <taxon>Eukaryota</taxon>
        <taxon>Viridiplantae</taxon>
        <taxon>Streptophyta</taxon>
        <taxon>Embryophyta</taxon>
        <taxon>Bryophyta</taxon>
        <taxon>Bryophytina</taxon>
        <taxon>Bryopsida</taxon>
        <taxon>Funariidae</taxon>
        <taxon>Funariales</taxon>
        <taxon>Funariaceae</taxon>
        <taxon>Physcomitrium</taxon>
    </lineage>
</organism>
<reference evidence="10 12" key="1">
    <citation type="journal article" date="2008" name="Science">
        <title>The Physcomitrella genome reveals evolutionary insights into the conquest of land by plants.</title>
        <authorList>
            <person name="Rensing S."/>
            <person name="Lang D."/>
            <person name="Zimmer A."/>
            <person name="Terry A."/>
            <person name="Salamov A."/>
            <person name="Shapiro H."/>
            <person name="Nishiyama T."/>
            <person name="Perroud P.-F."/>
            <person name="Lindquist E."/>
            <person name="Kamisugi Y."/>
            <person name="Tanahashi T."/>
            <person name="Sakakibara K."/>
            <person name="Fujita T."/>
            <person name="Oishi K."/>
            <person name="Shin-I T."/>
            <person name="Kuroki Y."/>
            <person name="Toyoda A."/>
            <person name="Suzuki Y."/>
            <person name="Hashimoto A."/>
            <person name="Yamaguchi K."/>
            <person name="Sugano A."/>
            <person name="Kohara Y."/>
            <person name="Fujiyama A."/>
            <person name="Anterola A."/>
            <person name="Aoki S."/>
            <person name="Ashton N."/>
            <person name="Barbazuk W.B."/>
            <person name="Barker E."/>
            <person name="Bennetzen J."/>
            <person name="Bezanilla M."/>
            <person name="Blankenship R."/>
            <person name="Cho S.H."/>
            <person name="Dutcher S."/>
            <person name="Estelle M."/>
            <person name="Fawcett J.A."/>
            <person name="Gundlach H."/>
            <person name="Hanada K."/>
            <person name="Heyl A."/>
            <person name="Hicks K.A."/>
            <person name="Hugh J."/>
            <person name="Lohr M."/>
            <person name="Mayer K."/>
            <person name="Melkozernov A."/>
            <person name="Murata T."/>
            <person name="Nelson D."/>
            <person name="Pils B."/>
            <person name="Prigge M."/>
            <person name="Reiss B."/>
            <person name="Renner T."/>
            <person name="Rombauts S."/>
            <person name="Rushton P."/>
            <person name="Sanderfoot A."/>
            <person name="Schween G."/>
            <person name="Shiu S.-H."/>
            <person name="Stueber K."/>
            <person name="Theodoulou F.L."/>
            <person name="Tu H."/>
            <person name="Van de Peer Y."/>
            <person name="Verrier P.J."/>
            <person name="Waters E."/>
            <person name="Wood A."/>
            <person name="Yang L."/>
            <person name="Cove D."/>
            <person name="Cuming A."/>
            <person name="Hasebe M."/>
            <person name="Lucas S."/>
            <person name="Mishler D.B."/>
            <person name="Reski R."/>
            <person name="Grigoriev I."/>
            <person name="Quatrano R.S."/>
            <person name="Boore J.L."/>
        </authorList>
    </citation>
    <scope>NUCLEOTIDE SEQUENCE [LARGE SCALE GENOMIC DNA]</scope>
    <source>
        <strain evidence="11 12">cv. Gransden 2004</strain>
    </source>
</reference>
<evidence type="ECO:0000256" key="5">
    <source>
        <dbReference type="ARBA" id="ARBA00022692"/>
    </source>
</evidence>
<evidence type="ECO:0000256" key="2">
    <source>
        <dbReference type="ARBA" id="ARBA00007651"/>
    </source>
</evidence>
<dbReference type="OrthoDB" id="10552465at2759"/>
<evidence type="ECO:0000256" key="7">
    <source>
        <dbReference type="ARBA" id="ARBA00023136"/>
    </source>
</evidence>
<sequence length="221" mass="23582">MESGAWDSEYFDKRATPGVGAVGGSKMPPPHAHGAVAPPPAMYNNPAMESNKDDNFFGAIVLSLRAAQIVFTVVGLGVMGSLKHTSHGDYYYYYYDFSFTQVDSYIGVLSLDVIVCLYAIVQLVLCFIQRSNQGKYLSSPTTVAAKLTFVFDQVLAYALVATAGAAAGSALEIRKGTSCSGTWTVICSKGEASVAMSFFAFAFLAATAAVYSVRLLRITGR</sequence>
<dbReference type="AlphaFoldDB" id="A0A2K1L2Z3"/>
<feature type="domain" description="Casparian strip membrane protein" evidence="9">
    <location>
        <begin position="60"/>
        <end position="203"/>
    </location>
</feature>
<evidence type="ECO:0000313" key="10">
    <source>
        <dbReference type="EMBL" id="PNR60397.1"/>
    </source>
</evidence>
<dbReference type="RefSeq" id="XP_073385218.1">
    <property type="nucleotide sequence ID" value="XM_073529117.1"/>
</dbReference>
<keyword evidence="7 8" id="KW-0472">Membrane</keyword>
<comment type="subunit">
    <text evidence="3 8">Homodimer and heterodimers.</text>
</comment>
<dbReference type="EnsemblPlants" id="Pp3c2_25590V3.1">
    <property type="protein sequence ID" value="Pp3c2_25590V3.1"/>
    <property type="gene ID" value="Pp3c2_25590"/>
</dbReference>
<feature type="transmembrane region" description="Helical" evidence="8">
    <location>
        <begin position="102"/>
        <end position="128"/>
    </location>
</feature>
<evidence type="ECO:0000256" key="6">
    <source>
        <dbReference type="ARBA" id="ARBA00022989"/>
    </source>
</evidence>
<dbReference type="Pfam" id="PF04535">
    <property type="entry name" value="CASP_dom"/>
    <property type="match status" value="1"/>
</dbReference>
<accession>A0A2K1L2Z3</accession>
<evidence type="ECO:0000259" key="9">
    <source>
        <dbReference type="Pfam" id="PF04535"/>
    </source>
</evidence>
<proteinExistence type="inferred from homology"/>
<keyword evidence="4 8" id="KW-1003">Cell membrane</keyword>
<feature type="transmembrane region" description="Helical" evidence="8">
    <location>
        <begin position="56"/>
        <end position="82"/>
    </location>
</feature>
<evidence type="ECO:0000256" key="8">
    <source>
        <dbReference type="RuleBase" id="RU361233"/>
    </source>
</evidence>
<dbReference type="InterPro" id="IPR006702">
    <property type="entry name" value="CASP_dom"/>
</dbReference>
<keyword evidence="6 8" id="KW-1133">Transmembrane helix</keyword>
<dbReference type="Proteomes" id="UP000006727">
    <property type="component" value="Chromosome 2"/>
</dbReference>
<evidence type="ECO:0000313" key="12">
    <source>
        <dbReference type="Proteomes" id="UP000006727"/>
    </source>
</evidence>
<dbReference type="Gramene" id="Pp3c2_25590V3.1">
    <property type="protein sequence ID" value="Pp3c2_25590V3.1"/>
    <property type="gene ID" value="Pp3c2_25590"/>
</dbReference>
<evidence type="ECO:0000256" key="1">
    <source>
        <dbReference type="ARBA" id="ARBA00004651"/>
    </source>
</evidence>
<gene>
    <name evidence="11" type="primary">LOC112278822</name>
    <name evidence="10" type="ORF">PHYPA_003190</name>
</gene>
<dbReference type="EMBL" id="ABEU02000002">
    <property type="protein sequence ID" value="PNR60397.1"/>
    <property type="molecule type" value="Genomic_DNA"/>
</dbReference>
<evidence type="ECO:0000256" key="4">
    <source>
        <dbReference type="ARBA" id="ARBA00022475"/>
    </source>
</evidence>
<dbReference type="GeneID" id="112278822"/>
<reference evidence="11" key="3">
    <citation type="submission" date="2020-12" db="UniProtKB">
        <authorList>
            <consortium name="EnsemblPlants"/>
        </authorList>
    </citation>
    <scope>IDENTIFICATION</scope>
</reference>
<dbReference type="GO" id="GO:0005886">
    <property type="term" value="C:plasma membrane"/>
    <property type="evidence" value="ECO:0007669"/>
    <property type="project" value="UniProtKB-SubCell"/>
</dbReference>